<keyword evidence="3 5" id="KW-1133">Transmembrane helix</keyword>
<keyword evidence="4 5" id="KW-0472">Membrane</keyword>
<dbReference type="STRING" id="511995.CFPG_379"/>
<dbReference type="Pfam" id="PF01694">
    <property type="entry name" value="Rhomboid"/>
    <property type="match status" value="1"/>
</dbReference>
<evidence type="ECO:0000256" key="1">
    <source>
        <dbReference type="ARBA" id="ARBA00004141"/>
    </source>
</evidence>
<feature type="transmembrane region" description="Helical" evidence="5">
    <location>
        <begin position="115"/>
        <end position="135"/>
    </location>
</feature>
<feature type="transmembrane region" description="Helical" evidence="5">
    <location>
        <begin position="177"/>
        <end position="196"/>
    </location>
</feature>
<dbReference type="HOGENOM" id="CLU_055068_4_1_10"/>
<proteinExistence type="predicted"/>
<comment type="subcellular location">
    <subcellularLocation>
        <location evidence="1">Membrane</location>
        <topology evidence="1">Multi-pass membrane protein</topology>
    </subcellularLocation>
</comment>
<dbReference type="Gene3D" id="1.20.1540.10">
    <property type="entry name" value="Rhomboid-like"/>
    <property type="match status" value="1"/>
</dbReference>
<dbReference type="MEROPS" id="S54.025"/>
<evidence type="ECO:0000256" key="3">
    <source>
        <dbReference type="ARBA" id="ARBA00022989"/>
    </source>
</evidence>
<feature type="transmembrane region" description="Helical" evidence="5">
    <location>
        <begin position="61"/>
        <end position="82"/>
    </location>
</feature>
<keyword evidence="2 5" id="KW-0812">Transmembrane</keyword>
<organism evidence="7 8">
    <name type="scientific">Azobacteroides pseudotrichonymphae genomovar. CFP2</name>
    <dbReference type="NCBI Taxonomy" id="511995"/>
    <lineage>
        <taxon>Bacteria</taxon>
        <taxon>Pseudomonadati</taxon>
        <taxon>Bacteroidota</taxon>
        <taxon>Bacteroidia</taxon>
        <taxon>Bacteroidales</taxon>
        <taxon>Candidatus Azobacteroides</taxon>
    </lineage>
</organism>
<dbReference type="eggNOG" id="COG0705">
    <property type="taxonomic scope" value="Bacteria"/>
</dbReference>
<accession>B6YR20</accession>
<feature type="transmembrane region" description="Helical" evidence="5">
    <location>
        <begin position="88"/>
        <end position="108"/>
    </location>
</feature>
<sequence length="198" mass="22605">MSNDGFALPQVTRNLLIINVSVWIACHYFGGLADVLGLHHFQSKRFSLYQLITYMFTHETFQHLFFNMFALFMFGGAVEMVWKQKRFLTYYIVTGIGAGLVQVLVFYIKISPQEAVMIGASGAIFGLLLAFGILFPETLLYIMFIPIPVKAKYFVVGYGLLEFFYGMSRNVSDNVAHFAHLGGMLFGISMILYWKWKN</sequence>
<evidence type="ECO:0000256" key="5">
    <source>
        <dbReference type="SAM" id="Phobius"/>
    </source>
</evidence>
<dbReference type="InterPro" id="IPR035952">
    <property type="entry name" value="Rhomboid-like_sf"/>
</dbReference>
<gene>
    <name evidence="7" type="ordered locus">CFPG_379</name>
</gene>
<evidence type="ECO:0000313" key="8">
    <source>
        <dbReference type="Proteomes" id="UP000000723"/>
    </source>
</evidence>
<evidence type="ECO:0000256" key="4">
    <source>
        <dbReference type="ARBA" id="ARBA00023136"/>
    </source>
</evidence>
<feature type="transmembrane region" description="Helical" evidence="5">
    <location>
        <begin position="20"/>
        <end position="41"/>
    </location>
</feature>
<dbReference type="RefSeq" id="WP_012573403.1">
    <property type="nucleotide sequence ID" value="NC_011565.1"/>
</dbReference>
<dbReference type="SMART" id="SM01160">
    <property type="entry name" value="DUF1751"/>
    <property type="match status" value="1"/>
</dbReference>
<dbReference type="OrthoDB" id="9807874at2"/>
<evidence type="ECO:0000259" key="6">
    <source>
        <dbReference type="Pfam" id="PF01694"/>
    </source>
</evidence>
<keyword evidence="8" id="KW-1185">Reference proteome</keyword>
<name>B6YR20_AZOPC</name>
<evidence type="ECO:0000256" key="2">
    <source>
        <dbReference type="ARBA" id="ARBA00022692"/>
    </source>
</evidence>
<dbReference type="GO" id="GO:0004252">
    <property type="term" value="F:serine-type endopeptidase activity"/>
    <property type="evidence" value="ECO:0007669"/>
    <property type="project" value="InterPro"/>
</dbReference>
<feature type="transmembrane region" description="Helical" evidence="5">
    <location>
        <begin position="141"/>
        <end position="165"/>
    </location>
</feature>
<protein>
    <recommendedName>
        <fullName evidence="6">Peptidase S54 rhomboid domain-containing protein</fullName>
    </recommendedName>
</protein>
<dbReference type="PANTHER" id="PTHR43066">
    <property type="entry name" value="RHOMBOID-RELATED PROTEIN"/>
    <property type="match status" value="1"/>
</dbReference>
<feature type="domain" description="Peptidase S54 rhomboid" evidence="6">
    <location>
        <begin position="47"/>
        <end position="193"/>
    </location>
</feature>
<dbReference type="PANTHER" id="PTHR43066:SF11">
    <property type="entry name" value="PEPTIDASE S54 RHOMBOID DOMAIN-CONTAINING PROTEIN"/>
    <property type="match status" value="1"/>
</dbReference>
<dbReference type="SUPFAM" id="SSF144091">
    <property type="entry name" value="Rhomboid-like"/>
    <property type="match status" value="1"/>
</dbReference>
<dbReference type="InterPro" id="IPR022764">
    <property type="entry name" value="Peptidase_S54_rhomboid_dom"/>
</dbReference>
<evidence type="ECO:0000313" key="7">
    <source>
        <dbReference type="EMBL" id="BAG83642.1"/>
    </source>
</evidence>
<dbReference type="EMBL" id="AP010656">
    <property type="protein sequence ID" value="BAG83642.1"/>
    <property type="molecule type" value="Genomic_DNA"/>
</dbReference>
<dbReference type="AlphaFoldDB" id="B6YR20"/>
<dbReference type="KEGG" id="aps:CFPG_379"/>
<dbReference type="Proteomes" id="UP000000723">
    <property type="component" value="Chromosome"/>
</dbReference>
<reference evidence="8" key="1">
    <citation type="journal article" date="2008" name="Science">
        <title>Genome of an endosymbiont coupling N2 fixation to cellulolysis within RT protist cells in termite gut.</title>
        <authorList>
            <person name="Hongoh Y."/>
            <person name="Sharma V.K."/>
            <person name="Prakash T."/>
            <person name="Noda S."/>
            <person name="Toh H."/>
            <person name="Taylor T.D."/>
            <person name="Kudo T."/>
            <person name="Sakaki Y."/>
            <person name="Toyoda A."/>
            <person name="Hattori M."/>
            <person name="Ohkuma M."/>
        </authorList>
    </citation>
    <scope>NUCLEOTIDE SEQUENCE [LARGE SCALE GENOMIC DNA]</scope>
</reference>
<dbReference type="GO" id="GO:0016020">
    <property type="term" value="C:membrane"/>
    <property type="evidence" value="ECO:0007669"/>
    <property type="project" value="UniProtKB-SubCell"/>
</dbReference>